<dbReference type="InterPro" id="IPR004723">
    <property type="entry name" value="AONS_Archaea/Proteobacteria"/>
</dbReference>
<evidence type="ECO:0000256" key="1">
    <source>
        <dbReference type="ARBA" id="ARBA00001933"/>
    </source>
</evidence>
<dbReference type="RefSeq" id="WP_188026630.1">
    <property type="nucleotide sequence ID" value="NZ_JACHGR010000005.1"/>
</dbReference>
<evidence type="ECO:0000256" key="7">
    <source>
        <dbReference type="ARBA" id="ARBA00022898"/>
    </source>
</evidence>
<keyword evidence="5 9" id="KW-0808">Transferase</keyword>
<feature type="domain" description="Aminotransferase class I/classII large" evidence="11">
    <location>
        <begin position="39"/>
        <end position="374"/>
    </location>
</feature>
<comment type="pathway">
    <text evidence="2 9">Cofactor biosynthesis; biotin biosynthesis.</text>
</comment>
<evidence type="ECO:0000256" key="2">
    <source>
        <dbReference type="ARBA" id="ARBA00004746"/>
    </source>
</evidence>
<dbReference type="HAMAP" id="MF_01693">
    <property type="entry name" value="BioF_aminotrans_2"/>
    <property type="match status" value="1"/>
</dbReference>
<dbReference type="InterPro" id="IPR015421">
    <property type="entry name" value="PyrdxlP-dep_Trfase_major"/>
</dbReference>
<dbReference type="InterPro" id="IPR015422">
    <property type="entry name" value="PyrdxlP-dep_Trfase_small"/>
</dbReference>
<evidence type="ECO:0000256" key="8">
    <source>
        <dbReference type="ARBA" id="ARBA00047715"/>
    </source>
</evidence>
<comment type="cofactor">
    <cofactor evidence="1 9 10">
        <name>pyridoxal 5'-phosphate</name>
        <dbReference type="ChEBI" id="CHEBI:597326"/>
    </cofactor>
</comment>
<feature type="binding site" evidence="9">
    <location>
        <position position="348"/>
    </location>
    <ligand>
        <name>substrate</name>
    </ligand>
</feature>
<dbReference type="UniPathway" id="UPA00078"/>
<reference evidence="12 13" key="1">
    <citation type="submission" date="2020-08" db="EMBL/GenBank/DDBJ databases">
        <title>Genomic Encyclopedia of Type Strains, Phase IV (KMG-IV): sequencing the most valuable type-strain genomes for metagenomic binning, comparative biology and taxonomic classification.</title>
        <authorList>
            <person name="Goeker M."/>
        </authorList>
    </citation>
    <scope>NUCLEOTIDE SEQUENCE [LARGE SCALE GENOMIC DNA]</scope>
    <source>
        <strain evidence="12 13">DSM 22975</strain>
    </source>
</reference>
<dbReference type="AlphaFoldDB" id="A0A841GN44"/>
<feature type="binding site" evidence="9">
    <location>
        <position position="202"/>
    </location>
    <ligand>
        <name>pyridoxal 5'-phosphate</name>
        <dbReference type="ChEBI" id="CHEBI:597326"/>
    </ligand>
</feature>
<comment type="similarity">
    <text evidence="3 9">Belongs to the class-II pyridoxal-phosphate-dependent aminotransferase family. BioF subfamily.</text>
</comment>
<dbReference type="GO" id="GO:0030170">
    <property type="term" value="F:pyridoxal phosphate binding"/>
    <property type="evidence" value="ECO:0007669"/>
    <property type="project" value="UniProtKB-UniRule"/>
</dbReference>
<dbReference type="Gene3D" id="3.90.1150.10">
    <property type="entry name" value="Aspartate Aminotransferase, domain 1"/>
    <property type="match status" value="1"/>
</dbReference>
<feature type="binding site" evidence="9">
    <location>
        <begin position="106"/>
        <end position="107"/>
    </location>
    <ligand>
        <name>pyridoxal 5'-phosphate</name>
        <dbReference type="ChEBI" id="CHEBI:597326"/>
    </ligand>
</feature>
<keyword evidence="6 9" id="KW-0093">Biotin biosynthesis</keyword>
<feature type="modified residue" description="N6-(pyridoxal phosphate)lysine" evidence="9 10">
    <location>
        <position position="234"/>
    </location>
</feature>
<organism evidence="12 13">
    <name type="scientific">Tolumonas osonensis</name>
    <dbReference type="NCBI Taxonomy" id="675874"/>
    <lineage>
        <taxon>Bacteria</taxon>
        <taxon>Pseudomonadati</taxon>
        <taxon>Pseudomonadota</taxon>
        <taxon>Gammaproteobacteria</taxon>
        <taxon>Aeromonadales</taxon>
        <taxon>Aeromonadaceae</taxon>
        <taxon>Tolumonas</taxon>
    </lineage>
</organism>
<dbReference type="InterPro" id="IPR022834">
    <property type="entry name" value="AONS_Proteobacteria"/>
</dbReference>
<dbReference type="CDD" id="cd06454">
    <property type="entry name" value="KBL_like"/>
    <property type="match status" value="1"/>
</dbReference>
<feature type="binding site" evidence="9">
    <location>
        <position position="231"/>
    </location>
    <ligand>
        <name>pyridoxal 5'-phosphate</name>
        <dbReference type="ChEBI" id="CHEBI:597326"/>
    </ligand>
</feature>
<dbReference type="PANTHER" id="PTHR13693:SF100">
    <property type="entry name" value="8-AMINO-7-OXONONANOATE SYNTHASE"/>
    <property type="match status" value="1"/>
</dbReference>
<evidence type="ECO:0000259" key="11">
    <source>
        <dbReference type="Pfam" id="PF00155"/>
    </source>
</evidence>
<evidence type="ECO:0000256" key="9">
    <source>
        <dbReference type="HAMAP-Rule" id="MF_01693"/>
    </source>
</evidence>
<keyword evidence="13" id="KW-1185">Reference proteome</keyword>
<accession>A0A841GN44</accession>
<evidence type="ECO:0000256" key="6">
    <source>
        <dbReference type="ARBA" id="ARBA00022756"/>
    </source>
</evidence>
<proteinExistence type="inferred from homology"/>
<evidence type="ECO:0000256" key="3">
    <source>
        <dbReference type="ARBA" id="ARBA00010008"/>
    </source>
</evidence>
<dbReference type="Gene3D" id="3.40.640.10">
    <property type="entry name" value="Type I PLP-dependent aspartate aminotransferase-like (Major domain)"/>
    <property type="match status" value="1"/>
</dbReference>
<evidence type="ECO:0000256" key="10">
    <source>
        <dbReference type="PIRSR" id="PIRSR604723-51"/>
    </source>
</evidence>
<comment type="caution">
    <text evidence="12">The sequence shown here is derived from an EMBL/GenBank/DDBJ whole genome shotgun (WGS) entry which is preliminary data.</text>
</comment>
<comment type="function">
    <text evidence="9">Catalyzes the decarboxylative condensation of pimeloyl-[acyl-carrier protein] and L-alanine to produce 8-amino-7-oxononanoate (AON), [acyl-carrier protein], and carbon dioxide.</text>
</comment>
<feature type="binding site" evidence="9">
    <location>
        <position position="19"/>
    </location>
    <ligand>
        <name>substrate</name>
    </ligand>
</feature>
<feature type="binding site" evidence="9">
    <location>
        <position position="174"/>
    </location>
    <ligand>
        <name>pyridoxal 5'-phosphate</name>
        <dbReference type="ChEBI" id="CHEBI:597326"/>
    </ligand>
</feature>
<dbReference type="Pfam" id="PF00155">
    <property type="entry name" value="Aminotran_1_2"/>
    <property type="match status" value="1"/>
</dbReference>
<gene>
    <name evidence="9" type="primary">bioF</name>
    <name evidence="12" type="ORF">HNR75_001810</name>
</gene>
<dbReference type="EC" id="2.3.1.47" evidence="9"/>
<comment type="subunit">
    <text evidence="4 9">Homodimer.</text>
</comment>
<dbReference type="InterPro" id="IPR004839">
    <property type="entry name" value="Aminotransferase_I/II_large"/>
</dbReference>
<feature type="binding site" evidence="9">
    <location>
        <position position="131"/>
    </location>
    <ligand>
        <name>substrate</name>
    </ligand>
</feature>
<dbReference type="GO" id="GO:0009102">
    <property type="term" value="P:biotin biosynthetic process"/>
    <property type="evidence" value="ECO:0007669"/>
    <property type="project" value="UniProtKB-UniRule"/>
</dbReference>
<evidence type="ECO:0000256" key="4">
    <source>
        <dbReference type="ARBA" id="ARBA00011738"/>
    </source>
</evidence>
<dbReference type="GO" id="GO:0008710">
    <property type="term" value="F:8-amino-7-oxononanoate synthase activity"/>
    <property type="evidence" value="ECO:0007669"/>
    <property type="project" value="UniProtKB-UniRule"/>
</dbReference>
<dbReference type="InterPro" id="IPR050087">
    <property type="entry name" value="AON_synthase_class-II"/>
</dbReference>
<dbReference type="SUPFAM" id="SSF53383">
    <property type="entry name" value="PLP-dependent transferases"/>
    <property type="match status" value="1"/>
</dbReference>
<name>A0A841GN44_9GAMM</name>
<evidence type="ECO:0000256" key="5">
    <source>
        <dbReference type="ARBA" id="ARBA00022679"/>
    </source>
</evidence>
<sequence length="383" mass="41882">MPFDLKTALDERAREGLLRQRQILQSGQSRFIRLHDQSYLNFSSNDYLGLASQPFLAKAWQEGLDRWGAGSGASPLVTGYTQAHADLEQTLAEWLGVEAVLLFSTGFAANQAVIKALLQKDHIQYQDRLNHASLQEAGAHSPAKMLRFRHNDMAHLASLLQPQSGLIISEGVFSMDGDQAPCRQLADLAAQSGNWLMIDDAHGLGVLGAEGRGTLSHQHVPPDRVHIRMATFGKALGTAGAFVGGSRKLIDYLVNFARDYVYSTHMPPAQAYATSSAIEWVKQADSERAYLQSLIREFRAEAAELGLNVPESETAIQPVIIGDAEQAVNTANRLRSRGLWVSAIRPPTVPKGSARLRITLTAAHQQADISLLLKELKECTTNA</sequence>
<evidence type="ECO:0000313" key="13">
    <source>
        <dbReference type="Proteomes" id="UP000585721"/>
    </source>
</evidence>
<evidence type="ECO:0000313" key="12">
    <source>
        <dbReference type="EMBL" id="MBB6055892.1"/>
    </source>
</evidence>
<dbReference type="EMBL" id="JACHGR010000005">
    <property type="protein sequence ID" value="MBB6055892.1"/>
    <property type="molecule type" value="Genomic_DNA"/>
</dbReference>
<dbReference type="PANTHER" id="PTHR13693">
    <property type="entry name" value="CLASS II AMINOTRANSFERASE/8-AMINO-7-OXONONANOATE SYNTHASE"/>
    <property type="match status" value="1"/>
</dbReference>
<protein>
    <recommendedName>
        <fullName evidence="9">8-amino-7-oxononanoate synthase</fullName>
        <shortName evidence="9">AONS</shortName>
        <ecNumber evidence="9">2.3.1.47</ecNumber>
    </recommendedName>
    <alternativeName>
        <fullName evidence="9">7-keto-8-amino-pelargonic acid synthase</fullName>
        <shortName evidence="9">7-KAP synthase</shortName>
        <shortName evidence="9">KAPA synthase</shortName>
    </alternativeName>
    <alternativeName>
        <fullName evidence="9">8-amino-7-ketopelargonate synthase</fullName>
    </alternativeName>
</protein>
<dbReference type="Proteomes" id="UP000585721">
    <property type="component" value="Unassembled WGS sequence"/>
</dbReference>
<dbReference type="InterPro" id="IPR001917">
    <property type="entry name" value="Aminotrans_II_pyridoxalP_BS"/>
</dbReference>
<dbReference type="PROSITE" id="PS00599">
    <property type="entry name" value="AA_TRANSFER_CLASS_2"/>
    <property type="match status" value="1"/>
</dbReference>
<dbReference type="InterPro" id="IPR015424">
    <property type="entry name" value="PyrdxlP-dep_Trfase"/>
</dbReference>
<dbReference type="NCBIfam" id="TIGR00858">
    <property type="entry name" value="bioF"/>
    <property type="match status" value="1"/>
</dbReference>
<keyword evidence="12" id="KW-0012">Acyltransferase</keyword>
<comment type="catalytic activity">
    <reaction evidence="8 9">
        <text>6-carboxyhexanoyl-[ACP] + L-alanine + H(+) = (8S)-8-amino-7-oxononanoate + holo-[ACP] + CO2</text>
        <dbReference type="Rhea" id="RHEA:42288"/>
        <dbReference type="Rhea" id="RHEA-COMP:9685"/>
        <dbReference type="Rhea" id="RHEA-COMP:9955"/>
        <dbReference type="ChEBI" id="CHEBI:15378"/>
        <dbReference type="ChEBI" id="CHEBI:16526"/>
        <dbReference type="ChEBI" id="CHEBI:57972"/>
        <dbReference type="ChEBI" id="CHEBI:64479"/>
        <dbReference type="ChEBI" id="CHEBI:78846"/>
        <dbReference type="ChEBI" id="CHEBI:149468"/>
        <dbReference type="EC" id="2.3.1.47"/>
    </reaction>
</comment>
<keyword evidence="7 9" id="KW-0663">Pyridoxal phosphate</keyword>